<evidence type="ECO:0000256" key="8">
    <source>
        <dbReference type="ARBA" id="ARBA00023242"/>
    </source>
</evidence>
<feature type="region of interest" description="Disordered" evidence="10">
    <location>
        <begin position="87"/>
        <end position="146"/>
    </location>
</feature>
<evidence type="ECO:0000256" key="5">
    <source>
        <dbReference type="ARBA" id="ARBA00022833"/>
    </source>
</evidence>
<organism evidence="12 13">
    <name type="scientific">Venustampulla echinocandica</name>
    <dbReference type="NCBI Taxonomy" id="2656787"/>
    <lineage>
        <taxon>Eukaryota</taxon>
        <taxon>Fungi</taxon>
        <taxon>Dikarya</taxon>
        <taxon>Ascomycota</taxon>
        <taxon>Pezizomycotina</taxon>
        <taxon>Leotiomycetes</taxon>
        <taxon>Helotiales</taxon>
        <taxon>Pleuroascaceae</taxon>
        <taxon>Venustampulla</taxon>
    </lineage>
</organism>
<dbReference type="GO" id="GO:0005634">
    <property type="term" value="C:nucleus"/>
    <property type="evidence" value="ECO:0007669"/>
    <property type="project" value="UniProtKB-SubCell"/>
</dbReference>
<feature type="region of interest" description="Disordered" evidence="10">
    <location>
        <begin position="352"/>
        <end position="596"/>
    </location>
</feature>
<dbReference type="CDD" id="cd00202">
    <property type="entry name" value="ZnF_GATA"/>
    <property type="match status" value="2"/>
</dbReference>
<keyword evidence="4 9" id="KW-0863">Zinc-finger</keyword>
<evidence type="ECO:0000256" key="7">
    <source>
        <dbReference type="ARBA" id="ARBA00023163"/>
    </source>
</evidence>
<dbReference type="PANTHER" id="PTHR10071:SF335">
    <property type="entry name" value="IRON-SENSING TRANSCRIPTIONAL REPRESSOR-RELATED"/>
    <property type="match status" value="1"/>
</dbReference>
<dbReference type="GO" id="GO:0000978">
    <property type="term" value="F:RNA polymerase II cis-regulatory region sequence-specific DNA binding"/>
    <property type="evidence" value="ECO:0007669"/>
    <property type="project" value="TreeGrafter"/>
</dbReference>
<feature type="compositionally biased region" description="Polar residues" evidence="10">
    <location>
        <begin position="412"/>
        <end position="429"/>
    </location>
</feature>
<evidence type="ECO:0000313" key="12">
    <source>
        <dbReference type="EMBL" id="RDL30729.1"/>
    </source>
</evidence>
<keyword evidence="8" id="KW-0539">Nucleus</keyword>
<dbReference type="Proteomes" id="UP000254866">
    <property type="component" value="Unassembled WGS sequence"/>
</dbReference>
<dbReference type="PROSITE" id="PS00344">
    <property type="entry name" value="GATA_ZN_FINGER_1"/>
    <property type="match status" value="2"/>
</dbReference>
<comment type="caution">
    <text evidence="12">The sequence shown here is derived from an EMBL/GenBank/DDBJ whole genome shotgun (WGS) entry which is preliminary data.</text>
</comment>
<proteinExistence type="predicted"/>
<dbReference type="Gene3D" id="3.30.50.10">
    <property type="entry name" value="Erythroid Transcription Factor GATA-1, subunit A"/>
    <property type="match status" value="2"/>
</dbReference>
<feature type="compositionally biased region" description="Polar residues" evidence="10">
    <location>
        <begin position="499"/>
        <end position="513"/>
    </location>
</feature>
<keyword evidence="5" id="KW-0862">Zinc</keyword>
<dbReference type="GO" id="GO:0006879">
    <property type="term" value="P:intracellular iron ion homeostasis"/>
    <property type="evidence" value="ECO:0007669"/>
    <property type="project" value="UniProtKB-ARBA"/>
</dbReference>
<feature type="compositionally biased region" description="Low complexity" evidence="10">
    <location>
        <begin position="475"/>
        <end position="485"/>
    </location>
</feature>
<dbReference type="SUPFAM" id="SSF57716">
    <property type="entry name" value="Glucocorticoid receptor-like (DNA-binding domain)"/>
    <property type="match status" value="2"/>
</dbReference>
<evidence type="ECO:0000256" key="3">
    <source>
        <dbReference type="ARBA" id="ARBA00022737"/>
    </source>
</evidence>
<feature type="compositionally biased region" description="Polar residues" evidence="10">
    <location>
        <begin position="266"/>
        <end position="281"/>
    </location>
</feature>
<keyword evidence="7" id="KW-0804">Transcription</keyword>
<dbReference type="SMART" id="SM00401">
    <property type="entry name" value="ZnF_GATA"/>
    <property type="match status" value="2"/>
</dbReference>
<dbReference type="EMBL" id="NPIC01000014">
    <property type="protein sequence ID" value="RDL30729.1"/>
    <property type="molecule type" value="Genomic_DNA"/>
</dbReference>
<dbReference type="STRING" id="2656787.A0A370TAA4"/>
<gene>
    <name evidence="12" type="ORF">BP5553_10074</name>
</gene>
<dbReference type="InterPro" id="IPR013088">
    <property type="entry name" value="Znf_NHR/GATA"/>
</dbReference>
<dbReference type="GO" id="GO:0008270">
    <property type="term" value="F:zinc ion binding"/>
    <property type="evidence" value="ECO:0007669"/>
    <property type="project" value="UniProtKB-KW"/>
</dbReference>
<evidence type="ECO:0000256" key="9">
    <source>
        <dbReference type="PROSITE-ProRule" id="PRU00094"/>
    </source>
</evidence>
<feature type="compositionally biased region" description="Low complexity" evidence="10">
    <location>
        <begin position="557"/>
        <end position="572"/>
    </location>
</feature>
<dbReference type="FunFam" id="3.30.50.10:FF:000039">
    <property type="entry name" value="Siderophore transcription factor SreA"/>
    <property type="match status" value="1"/>
</dbReference>
<dbReference type="InterPro" id="IPR039355">
    <property type="entry name" value="Transcription_factor_GATA"/>
</dbReference>
<keyword evidence="13" id="KW-1185">Reference proteome</keyword>
<evidence type="ECO:0000256" key="2">
    <source>
        <dbReference type="ARBA" id="ARBA00022723"/>
    </source>
</evidence>
<keyword evidence="2" id="KW-0479">Metal-binding</keyword>
<dbReference type="RefSeq" id="XP_031865105.1">
    <property type="nucleotide sequence ID" value="XM_032018697.1"/>
</dbReference>
<dbReference type="OrthoDB" id="515401at2759"/>
<dbReference type="AlphaFoldDB" id="A0A370TAA4"/>
<sequence>MCCVLRQHPVTGFESDHHPHQLPRPQQLDGMSESTSQSLQGRRDGFQTLPSLPSREPSKEDLELAQHLIGHSQGTRTIPHHQIKNNKENASSQAYTSQSPEPPSPSTERTYQAVSRSSSLERDLREQSQAYTPTGSAQSDAIPNGQVCSNCGTSRTPLWRRSPQGATICNACGLYLKARNASRPTNLKRPPTVMAPSPSRRSPEVRASPARSGASHPPTGATYVAADQTSVGSCPGGGKCNGTGGAQGCSGCPAFNNRVSKSAHFTVSQSATRAQSEQGDQPTDAPSPIDVASLSIQSQNTTVVVACQNCGTTITPLWRRDESGHTICNACGLYYKLHGVHRPVTMKKSVIKRRKRVVPATQGGQAPEVDVTDTAMGSPESDRPSPESPDMRGSMNPDGSVNLGFRLHTEQGRTQLPQPTSTIRGQNVQLPPPDLGAYTSTSNLQGHTHDHLDSLNNDNRLPPMTSYPSPIQGRSSLSPNSFLSPSRKRSFSAAEMDPQQIQSTSHTESSTAQPKRLSSIKSILNPGSSDYPDPSGSGRSDRLGPSGYPSPSGPGMGSSYASNPASTGSSSSRDPQSENDRAKAERREMLKQEAGKMREALMAKERELAELGMGE</sequence>
<feature type="compositionally biased region" description="Basic and acidic residues" evidence="10">
    <location>
        <begin position="575"/>
        <end position="596"/>
    </location>
</feature>
<keyword evidence="6" id="KW-0805">Transcription regulation</keyword>
<protein>
    <recommendedName>
        <fullName evidence="11">GATA-type domain-containing protein</fullName>
    </recommendedName>
</protein>
<dbReference type="PANTHER" id="PTHR10071">
    <property type="entry name" value="TRANSCRIPTION FACTOR GATA FAMILY MEMBER"/>
    <property type="match status" value="1"/>
</dbReference>
<dbReference type="GO" id="GO:0000981">
    <property type="term" value="F:DNA-binding transcription factor activity, RNA polymerase II-specific"/>
    <property type="evidence" value="ECO:0007669"/>
    <property type="project" value="TreeGrafter"/>
</dbReference>
<feature type="region of interest" description="Disordered" evidence="10">
    <location>
        <begin position="266"/>
        <end position="289"/>
    </location>
</feature>
<dbReference type="PROSITE" id="PS50114">
    <property type="entry name" value="GATA_ZN_FINGER_2"/>
    <property type="match status" value="2"/>
</dbReference>
<comment type="subcellular location">
    <subcellularLocation>
        <location evidence="1">Nucleus</location>
    </subcellularLocation>
</comment>
<keyword evidence="3" id="KW-0677">Repeat</keyword>
<dbReference type="GO" id="GO:0000122">
    <property type="term" value="P:negative regulation of transcription by RNA polymerase II"/>
    <property type="evidence" value="ECO:0007669"/>
    <property type="project" value="TreeGrafter"/>
</dbReference>
<dbReference type="GO" id="GO:0034757">
    <property type="term" value="P:negative regulation of iron ion transport"/>
    <property type="evidence" value="ECO:0007669"/>
    <property type="project" value="UniProtKB-ARBA"/>
</dbReference>
<feature type="region of interest" description="Disordered" evidence="10">
    <location>
        <begin position="183"/>
        <end position="222"/>
    </location>
</feature>
<evidence type="ECO:0000259" key="11">
    <source>
        <dbReference type="PROSITE" id="PS50114"/>
    </source>
</evidence>
<feature type="domain" description="GATA-type" evidence="11">
    <location>
        <begin position="142"/>
        <end position="201"/>
    </location>
</feature>
<feature type="compositionally biased region" description="Polar residues" evidence="10">
    <location>
        <begin position="129"/>
        <end position="146"/>
    </location>
</feature>
<accession>A0A370TAA4</accession>
<dbReference type="GeneID" id="43602923"/>
<feature type="compositionally biased region" description="Low complexity" evidence="10">
    <location>
        <begin position="526"/>
        <end position="550"/>
    </location>
</feature>
<feature type="region of interest" description="Disordered" evidence="10">
    <location>
        <begin position="11"/>
        <end position="60"/>
    </location>
</feature>
<dbReference type="GO" id="GO:0045944">
    <property type="term" value="P:positive regulation of transcription by RNA polymerase II"/>
    <property type="evidence" value="ECO:0007669"/>
    <property type="project" value="TreeGrafter"/>
</dbReference>
<dbReference type="PRINTS" id="PR00619">
    <property type="entry name" value="GATAZNFINGER"/>
</dbReference>
<reference evidence="12 13" key="1">
    <citation type="journal article" date="2018" name="IMA Fungus">
        <title>IMA Genome-F 9: Draft genome sequence of Annulohypoxylon stygium, Aspergillus mulundensis, Berkeleyomyces basicola (syn. Thielaviopsis basicola), Ceratocystis smalleyi, two Cercospora beticola strains, Coleophoma cylindrospora, Fusarium fracticaudum, Phialophora cf. hyalina, and Morchella septimelata.</title>
        <authorList>
            <person name="Wingfield B.D."/>
            <person name="Bills G.F."/>
            <person name="Dong Y."/>
            <person name="Huang W."/>
            <person name="Nel W.J."/>
            <person name="Swalarsk-Parry B.S."/>
            <person name="Vaghefi N."/>
            <person name="Wilken P.M."/>
            <person name="An Z."/>
            <person name="de Beer Z.W."/>
            <person name="De Vos L."/>
            <person name="Chen L."/>
            <person name="Duong T.A."/>
            <person name="Gao Y."/>
            <person name="Hammerbacher A."/>
            <person name="Kikkert J.R."/>
            <person name="Li Y."/>
            <person name="Li H."/>
            <person name="Li K."/>
            <person name="Li Q."/>
            <person name="Liu X."/>
            <person name="Ma X."/>
            <person name="Naidoo K."/>
            <person name="Pethybridge S.J."/>
            <person name="Sun J."/>
            <person name="Steenkamp E.T."/>
            <person name="van der Nest M.A."/>
            <person name="van Wyk S."/>
            <person name="Wingfield M.J."/>
            <person name="Xiong C."/>
            <person name="Yue Q."/>
            <person name="Zhang X."/>
        </authorList>
    </citation>
    <scope>NUCLEOTIDE SEQUENCE [LARGE SCALE GENOMIC DNA]</scope>
    <source>
        <strain evidence="12 13">BP 5553</strain>
    </source>
</reference>
<evidence type="ECO:0000256" key="4">
    <source>
        <dbReference type="ARBA" id="ARBA00022771"/>
    </source>
</evidence>
<dbReference type="FunFam" id="3.30.50.10:FF:000007">
    <property type="entry name" value="Nitrogen regulatory AreA, N-terminal"/>
    <property type="match status" value="1"/>
</dbReference>
<evidence type="ECO:0000256" key="1">
    <source>
        <dbReference type="ARBA" id="ARBA00004123"/>
    </source>
</evidence>
<evidence type="ECO:0000256" key="10">
    <source>
        <dbReference type="SAM" id="MobiDB-lite"/>
    </source>
</evidence>
<dbReference type="Pfam" id="PF00320">
    <property type="entry name" value="GATA"/>
    <property type="match status" value="2"/>
</dbReference>
<name>A0A370TAA4_9HELO</name>
<evidence type="ECO:0000256" key="6">
    <source>
        <dbReference type="ARBA" id="ARBA00023015"/>
    </source>
</evidence>
<dbReference type="InterPro" id="IPR000679">
    <property type="entry name" value="Znf_GATA"/>
</dbReference>
<evidence type="ECO:0000313" key="13">
    <source>
        <dbReference type="Proteomes" id="UP000254866"/>
    </source>
</evidence>
<feature type="domain" description="GATA-type" evidence="11">
    <location>
        <begin position="307"/>
        <end position="354"/>
    </location>
</feature>